<evidence type="ECO:0000313" key="1">
    <source>
        <dbReference type="EMBL" id="AKJ03457.1"/>
    </source>
</evidence>
<reference evidence="2 4" key="2">
    <citation type="submission" date="2018-08" db="EMBL/GenBank/DDBJ databases">
        <title>Genomic Encyclopedia of Archaeal and Bacterial Type Strains, Phase II (KMG-II): from individual species to whole genera.</title>
        <authorList>
            <person name="Goeker M."/>
        </authorList>
    </citation>
    <scope>NUCLEOTIDE SEQUENCE [LARGE SCALE GENOMIC DNA]</scope>
    <source>
        <strain evidence="2 4">DSM 2261</strain>
    </source>
</reference>
<reference evidence="1 3" key="1">
    <citation type="submission" date="2015-05" db="EMBL/GenBank/DDBJ databases">
        <title>Genome assembly of Archangium gephyra DSM 2261.</title>
        <authorList>
            <person name="Sharma G."/>
            <person name="Subramanian S."/>
        </authorList>
    </citation>
    <scope>NUCLEOTIDE SEQUENCE [LARGE SCALE GENOMIC DNA]</scope>
    <source>
        <strain evidence="1 3">DSM 2261</strain>
    </source>
</reference>
<accession>A0AAC8Q9B2</accession>
<dbReference type="Proteomes" id="UP000035579">
    <property type="component" value="Chromosome"/>
</dbReference>
<gene>
    <name evidence="1" type="ORF">AA314_05083</name>
    <name evidence="2" type="ORF">ATI61_11575</name>
</gene>
<proteinExistence type="predicted"/>
<dbReference type="AlphaFoldDB" id="A0AAC8Q9B2"/>
<evidence type="ECO:0000313" key="4">
    <source>
        <dbReference type="Proteomes" id="UP000256345"/>
    </source>
</evidence>
<name>A0AAC8Q9B2_9BACT</name>
<organism evidence="1 3">
    <name type="scientific">Archangium gephyra</name>
    <dbReference type="NCBI Taxonomy" id="48"/>
    <lineage>
        <taxon>Bacteria</taxon>
        <taxon>Pseudomonadati</taxon>
        <taxon>Myxococcota</taxon>
        <taxon>Myxococcia</taxon>
        <taxon>Myxococcales</taxon>
        <taxon>Cystobacterineae</taxon>
        <taxon>Archangiaceae</taxon>
        <taxon>Archangium</taxon>
    </lineage>
</organism>
<dbReference type="RefSeq" id="WP_047857519.1">
    <property type="nucleotide sequence ID" value="NZ_CP011509.1"/>
</dbReference>
<evidence type="ECO:0000313" key="3">
    <source>
        <dbReference type="Proteomes" id="UP000035579"/>
    </source>
</evidence>
<dbReference type="EMBL" id="CP011509">
    <property type="protein sequence ID" value="AKJ03457.1"/>
    <property type="molecule type" value="Genomic_DNA"/>
</dbReference>
<protein>
    <submittedName>
        <fullName evidence="2">Caspase domain-containing protein</fullName>
    </submittedName>
</protein>
<dbReference type="Gene3D" id="3.40.50.1460">
    <property type="match status" value="1"/>
</dbReference>
<dbReference type="Proteomes" id="UP000256345">
    <property type="component" value="Unassembled WGS sequence"/>
</dbReference>
<dbReference type="EMBL" id="QUMU01000015">
    <property type="protein sequence ID" value="REG24036.1"/>
    <property type="molecule type" value="Genomic_DNA"/>
</dbReference>
<sequence length="344" mass="38188">MNADDFGIVVGINHYPELGNLGGPENDARDFREWLISTEGGAVPPDNVTLITCPQPPASSPWEARPTTVELDTAFERLLVRADEEGRGGFAGRRLYIFLAGHGFAQNIEDAALLMANAGKTRTGHHIPGRPYANSFREAAYFREVVLFMDCCRENYRKPVGRKQPPWDEERNPSRAINVRHFYGFATEWSRAAREMPHQPDLQVRGHFTTALLAGLRGGAADEHGRITGKALKNFVLNYLPSLLPPGQPQVPVFDFDDTKDIEFGTTRIPRIRVEIHLSGSNVGKDVLLRDGNLQPMPGTALRVSPELWEAQLLRGLYQVSIPGGESKMFQVLGDETGEVHVNL</sequence>
<keyword evidence="4" id="KW-1185">Reference proteome</keyword>
<evidence type="ECO:0000313" key="2">
    <source>
        <dbReference type="EMBL" id="REG24036.1"/>
    </source>
</evidence>
<dbReference type="KEGG" id="age:AA314_05083"/>